<dbReference type="Proteomes" id="UP000021369">
    <property type="component" value="Unassembled WGS sequence"/>
</dbReference>
<comment type="similarity">
    <text evidence="1">Belongs to the sigma-70 factor family.</text>
</comment>
<sequence length="191" mass="21712">MFKDYEKFSDEELAKLSGSDKAALSALLYRYMGTAERMAAGLAPRAGREQIVKDLVQEGMMSLLRAVNSYRPDRGAGFAAYAGVCIRHSMLSYIMKDSRYSGEERISTEEIEEDISGNDEDIPDNAVIAKAEHDGLYDRIADELSEREWQVLRLFLAGHSYRQISEKLDISEKSVNNTMQRVRKKLRGIFR</sequence>
<dbReference type="PATRIC" id="fig|1341156.4.peg.2230"/>
<keyword evidence="4" id="KW-0731">Sigma factor</keyword>
<evidence type="ECO:0000256" key="6">
    <source>
        <dbReference type="ARBA" id="ARBA00023163"/>
    </source>
</evidence>
<evidence type="ECO:0000256" key="4">
    <source>
        <dbReference type="ARBA" id="ARBA00023082"/>
    </source>
</evidence>
<feature type="domain" description="HTH luxR-type" evidence="8">
    <location>
        <begin position="137"/>
        <end position="191"/>
    </location>
</feature>
<dbReference type="CDD" id="cd06170">
    <property type="entry name" value="LuxR_C_like"/>
    <property type="match status" value="1"/>
</dbReference>
<keyword evidence="6" id="KW-0804">Transcription</keyword>
<reference evidence="9 10" key="1">
    <citation type="submission" date="2013-06" db="EMBL/GenBank/DDBJ databases">
        <title>Rumen cellulosomics: divergent fiber-degrading strategies revealed by comparative genome-wide analysis of six Ruminococcal strains.</title>
        <authorList>
            <person name="Dassa B."/>
            <person name="Borovok I."/>
            <person name="Lamed R."/>
            <person name="Flint H."/>
            <person name="Yeoman C.J."/>
            <person name="White B."/>
            <person name="Bayer E.A."/>
        </authorList>
    </citation>
    <scope>NUCLEOTIDE SEQUENCE [LARGE SCALE GENOMIC DNA]</scope>
    <source>
        <strain evidence="9 10">SY3</strain>
    </source>
</reference>
<comment type="caution">
    <text evidence="9">The sequence shown here is derived from an EMBL/GenBank/DDBJ whole genome shotgun (WGS) entry which is preliminary data.</text>
</comment>
<dbReference type="Gene3D" id="1.10.10.10">
    <property type="entry name" value="Winged helix-like DNA-binding domain superfamily/Winged helix DNA-binding domain"/>
    <property type="match status" value="1"/>
</dbReference>
<dbReference type="Pfam" id="PF04542">
    <property type="entry name" value="Sigma70_r2"/>
    <property type="match status" value="1"/>
</dbReference>
<dbReference type="AlphaFoldDB" id="A0A011VUI9"/>
<accession>A0A011VUI9</accession>
<dbReference type="InterPro" id="IPR016032">
    <property type="entry name" value="Sig_transdc_resp-reg_C-effctor"/>
</dbReference>
<dbReference type="SUPFAM" id="SSF88946">
    <property type="entry name" value="Sigma2 domain of RNA polymerase sigma factors"/>
    <property type="match status" value="1"/>
</dbReference>
<keyword evidence="3" id="KW-0805">Transcription regulation</keyword>
<keyword evidence="5" id="KW-0238">DNA-binding</keyword>
<evidence type="ECO:0000313" key="9">
    <source>
        <dbReference type="EMBL" id="EXM38931.1"/>
    </source>
</evidence>
<evidence type="ECO:0000256" key="5">
    <source>
        <dbReference type="ARBA" id="ARBA00023125"/>
    </source>
</evidence>
<comment type="function">
    <text evidence="7">Sigma factors are initiation factors that promote the attachment of RNA polymerase to specific initiation sites and are then released. Sigma-S contributes to the protection against external stress, thus playing a role in cellular fitness and survival.</text>
</comment>
<dbReference type="Gene3D" id="1.10.1740.10">
    <property type="match status" value="1"/>
</dbReference>
<dbReference type="InterPro" id="IPR036388">
    <property type="entry name" value="WH-like_DNA-bd_sf"/>
</dbReference>
<evidence type="ECO:0000256" key="3">
    <source>
        <dbReference type="ARBA" id="ARBA00023015"/>
    </source>
</evidence>
<evidence type="ECO:0000313" key="10">
    <source>
        <dbReference type="Proteomes" id="UP000021369"/>
    </source>
</evidence>
<dbReference type="SUPFAM" id="SSF46894">
    <property type="entry name" value="C-terminal effector domain of the bipartite response regulators"/>
    <property type="match status" value="1"/>
</dbReference>
<dbReference type="SMART" id="SM00421">
    <property type="entry name" value="HTH_LUXR"/>
    <property type="match status" value="1"/>
</dbReference>
<organism evidence="9 10">
    <name type="scientific">Ruminococcus albus SY3</name>
    <dbReference type="NCBI Taxonomy" id="1341156"/>
    <lineage>
        <taxon>Bacteria</taxon>
        <taxon>Bacillati</taxon>
        <taxon>Bacillota</taxon>
        <taxon>Clostridia</taxon>
        <taxon>Eubacteriales</taxon>
        <taxon>Oscillospiraceae</taxon>
        <taxon>Ruminococcus</taxon>
    </lineage>
</organism>
<dbReference type="InterPro" id="IPR014284">
    <property type="entry name" value="RNA_pol_sigma-70_dom"/>
</dbReference>
<dbReference type="Pfam" id="PF00196">
    <property type="entry name" value="GerE"/>
    <property type="match status" value="1"/>
</dbReference>
<dbReference type="OrthoDB" id="9783788at2"/>
<protein>
    <recommendedName>
        <fullName evidence="2">RNA polymerase sigma factor SigS</fullName>
    </recommendedName>
</protein>
<dbReference type="PRINTS" id="PR00038">
    <property type="entry name" value="HTHLUXR"/>
</dbReference>
<dbReference type="GO" id="GO:0016987">
    <property type="term" value="F:sigma factor activity"/>
    <property type="evidence" value="ECO:0007669"/>
    <property type="project" value="UniProtKB-KW"/>
</dbReference>
<evidence type="ECO:0000256" key="7">
    <source>
        <dbReference type="ARBA" id="ARBA00024701"/>
    </source>
</evidence>
<dbReference type="NCBIfam" id="TIGR02937">
    <property type="entry name" value="sigma70-ECF"/>
    <property type="match status" value="1"/>
</dbReference>
<dbReference type="InterPro" id="IPR013325">
    <property type="entry name" value="RNA_pol_sigma_r2"/>
</dbReference>
<name>A0A011VUI9_RUMAL</name>
<dbReference type="RefSeq" id="WP_037288256.1">
    <property type="nucleotide sequence ID" value="NZ_JEOB01000003.1"/>
</dbReference>
<evidence type="ECO:0000256" key="1">
    <source>
        <dbReference type="ARBA" id="ARBA00007788"/>
    </source>
</evidence>
<gene>
    <name evidence="9" type="ORF">RASY3_11425</name>
</gene>
<evidence type="ECO:0000256" key="2">
    <source>
        <dbReference type="ARBA" id="ARBA00021245"/>
    </source>
</evidence>
<dbReference type="PROSITE" id="PS50043">
    <property type="entry name" value="HTH_LUXR_2"/>
    <property type="match status" value="1"/>
</dbReference>
<dbReference type="InterPro" id="IPR000792">
    <property type="entry name" value="Tscrpt_reg_LuxR_C"/>
</dbReference>
<dbReference type="EMBL" id="JEOB01000003">
    <property type="protein sequence ID" value="EXM38931.1"/>
    <property type="molecule type" value="Genomic_DNA"/>
</dbReference>
<dbReference type="GO" id="GO:0003677">
    <property type="term" value="F:DNA binding"/>
    <property type="evidence" value="ECO:0007669"/>
    <property type="project" value="UniProtKB-KW"/>
</dbReference>
<dbReference type="PANTHER" id="PTHR30385">
    <property type="entry name" value="SIGMA FACTOR F FLAGELLAR"/>
    <property type="match status" value="1"/>
</dbReference>
<keyword evidence="10" id="KW-1185">Reference proteome</keyword>
<evidence type="ECO:0000259" key="8">
    <source>
        <dbReference type="PROSITE" id="PS50043"/>
    </source>
</evidence>
<proteinExistence type="inferred from homology"/>
<dbReference type="GO" id="GO:0006352">
    <property type="term" value="P:DNA-templated transcription initiation"/>
    <property type="evidence" value="ECO:0007669"/>
    <property type="project" value="InterPro"/>
</dbReference>
<dbReference type="InterPro" id="IPR007627">
    <property type="entry name" value="RNA_pol_sigma70_r2"/>
</dbReference>